<organism evidence="1 2">
    <name type="scientific">Dendrobium catenatum</name>
    <dbReference type="NCBI Taxonomy" id="906689"/>
    <lineage>
        <taxon>Eukaryota</taxon>
        <taxon>Viridiplantae</taxon>
        <taxon>Streptophyta</taxon>
        <taxon>Embryophyta</taxon>
        <taxon>Tracheophyta</taxon>
        <taxon>Spermatophyta</taxon>
        <taxon>Magnoliopsida</taxon>
        <taxon>Liliopsida</taxon>
        <taxon>Asparagales</taxon>
        <taxon>Orchidaceae</taxon>
        <taxon>Epidendroideae</taxon>
        <taxon>Malaxideae</taxon>
        <taxon>Dendrobiinae</taxon>
        <taxon>Dendrobium</taxon>
    </lineage>
</organism>
<keyword evidence="2" id="KW-1185">Reference proteome</keyword>
<dbReference type="AlphaFoldDB" id="A0A2I0VW47"/>
<dbReference type="Proteomes" id="UP000233837">
    <property type="component" value="Unassembled WGS sequence"/>
</dbReference>
<sequence length="112" mass="13223">MHKIPKPKLPLCSLHHNKYGCFWRRRRRRRRVQRRRSPLLLCCRVLVGLQNPSSTLPPYSPVPLGCGFIPSPLFCRSHPRFPPANHVLSLPMNSPRWRSSPRLNMIWLLRNL</sequence>
<dbReference type="EMBL" id="KZ503172">
    <property type="protein sequence ID" value="PKU67626.1"/>
    <property type="molecule type" value="Genomic_DNA"/>
</dbReference>
<gene>
    <name evidence="1" type="ORF">MA16_Dca011204</name>
</gene>
<proteinExistence type="predicted"/>
<protein>
    <submittedName>
        <fullName evidence="1">Uncharacterized protein</fullName>
    </submittedName>
</protein>
<evidence type="ECO:0000313" key="2">
    <source>
        <dbReference type="Proteomes" id="UP000233837"/>
    </source>
</evidence>
<name>A0A2I0VW47_9ASPA</name>
<accession>A0A2I0VW47</accession>
<reference evidence="1 2" key="1">
    <citation type="journal article" date="2016" name="Sci. Rep.">
        <title>The Dendrobium catenatum Lindl. genome sequence provides insights into polysaccharide synthase, floral development and adaptive evolution.</title>
        <authorList>
            <person name="Zhang G.Q."/>
            <person name="Xu Q."/>
            <person name="Bian C."/>
            <person name="Tsai W.C."/>
            <person name="Yeh C.M."/>
            <person name="Liu K.W."/>
            <person name="Yoshida K."/>
            <person name="Zhang L.S."/>
            <person name="Chang S.B."/>
            <person name="Chen F."/>
            <person name="Shi Y."/>
            <person name="Su Y.Y."/>
            <person name="Zhang Y.Q."/>
            <person name="Chen L.J."/>
            <person name="Yin Y."/>
            <person name="Lin M."/>
            <person name="Huang H."/>
            <person name="Deng H."/>
            <person name="Wang Z.W."/>
            <person name="Zhu S.L."/>
            <person name="Zhao X."/>
            <person name="Deng C."/>
            <person name="Niu S.C."/>
            <person name="Huang J."/>
            <person name="Wang M."/>
            <person name="Liu G.H."/>
            <person name="Yang H.J."/>
            <person name="Xiao X.J."/>
            <person name="Hsiao Y.Y."/>
            <person name="Wu W.L."/>
            <person name="Chen Y.Y."/>
            <person name="Mitsuda N."/>
            <person name="Ohme-Takagi M."/>
            <person name="Luo Y.B."/>
            <person name="Van de Peer Y."/>
            <person name="Liu Z.J."/>
        </authorList>
    </citation>
    <scope>NUCLEOTIDE SEQUENCE [LARGE SCALE GENOMIC DNA]</scope>
    <source>
        <tissue evidence="1">The whole plant</tissue>
    </source>
</reference>
<evidence type="ECO:0000313" key="1">
    <source>
        <dbReference type="EMBL" id="PKU67626.1"/>
    </source>
</evidence>
<reference evidence="1 2" key="2">
    <citation type="journal article" date="2017" name="Nature">
        <title>The Apostasia genome and the evolution of orchids.</title>
        <authorList>
            <person name="Zhang G.Q."/>
            <person name="Liu K.W."/>
            <person name="Li Z."/>
            <person name="Lohaus R."/>
            <person name="Hsiao Y.Y."/>
            <person name="Niu S.C."/>
            <person name="Wang J.Y."/>
            <person name="Lin Y.C."/>
            <person name="Xu Q."/>
            <person name="Chen L.J."/>
            <person name="Yoshida K."/>
            <person name="Fujiwara S."/>
            <person name="Wang Z.W."/>
            <person name="Zhang Y.Q."/>
            <person name="Mitsuda N."/>
            <person name="Wang M."/>
            <person name="Liu G.H."/>
            <person name="Pecoraro L."/>
            <person name="Huang H.X."/>
            <person name="Xiao X.J."/>
            <person name="Lin M."/>
            <person name="Wu X.Y."/>
            <person name="Wu W.L."/>
            <person name="Chen Y.Y."/>
            <person name="Chang S.B."/>
            <person name="Sakamoto S."/>
            <person name="Ohme-Takagi M."/>
            <person name="Yagi M."/>
            <person name="Zeng S.J."/>
            <person name="Shen C.Y."/>
            <person name="Yeh C.M."/>
            <person name="Luo Y.B."/>
            <person name="Tsai W.C."/>
            <person name="Van de Peer Y."/>
            <person name="Liu Z.J."/>
        </authorList>
    </citation>
    <scope>NUCLEOTIDE SEQUENCE [LARGE SCALE GENOMIC DNA]</scope>
    <source>
        <tissue evidence="1">The whole plant</tissue>
    </source>
</reference>